<protein>
    <recommendedName>
        <fullName evidence="2">HNH nuclease domain-containing protein</fullName>
    </recommendedName>
</protein>
<gene>
    <name evidence="3" type="ORF">GCM10025883_05820</name>
</gene>
<evidence type="ECO:0000256" key="1">
    <source>
        <dbReference type="SAM" id="MobiDB-lite"/>
    </source>
</evidence>
<accession>A0ABQ6IMY3</accession>
<sequence length="265" mass="28689">MIVSQYGLPAEFQDDCDERAMHRQVTAFRRTRDGMYAARIELDPASHAVVEAALTALSAPTPAQDGLADLRTPGQRRADAVIEMCSVVATDPDLLSRSEHTPDKAPTGRSARARVVITMPWTWLIEQTGHGRTGFEQPVAPGDVRRMACDAQIIPMVLGSASQPLDVGRASRLATPAQRAALAQRDKGCTFPGCDRPPSWCEAHHLNPWETGGHTDLDELALLCCRHHTVVHRDGLVGTVEGPPGERGSRVVWRPPAHSRAAPAA</sequence>
<dbReference type="CDD" id="cd00085">
    <property type="entry name" value="HNHc"/>
    <property type="match status" value="1"/>
</dbReference>
<dbReference type="Proteomes" id="UP001157126">
    <property type="component" value="Unassembled WGS sequence"/>
</dbReference>
<proteinExistence type="predicted"/>
<evidence type="ECO:0000313" key="4">
    <source>
        <dbReference type="Proteomes" id="UP001157126"/>
    </source>
</evidence>
<comment type="caution">
    <text evidence="3">The sequence shown here is derived from an EMBL/GenBank/DDBJ whole genome shotgun (WGS) entry which is preliminary data.</text>
</comment>
<dbReference type="Pfam" id="PF02720">
    <property type="entry name" value="DUF222"/>
    <property type="match status" value="1"/>
</dbReference>
<dbReference type="InterPro" id="IPR003615">
    <property type="entry name" value="HNH_nuc"/>
</dbReference>
<evidence type="ECO:0000313" key="3">
    <source>
        <dbReference type="EMBL" id="GMA38537.1"/>
    </source>
</evidence>
<feature type="region of interest" description="Disordered" evidence="1">
    <location>
        <begin position="239"/>
        <end position="265"/>
    </location>
</feature>
<feature type="domain" description="HNH nuclease" evidence="2">
    <location>
        <begin position="177"/>
        <end position="229"/>
    </location>
</feature>
<evidence type="ECO:0000259" key="2">
    <source>
        <dbReference type="SMART" id="SM00507"/>
    </source>
</evidence>
<keyword evidence="4" id="KW-1185">Reference proteome</keyword>
<organism evidence="3 4">
    <name type="scientific">Mobilicoccus caccae</name>
    <dbReference type="NCBI Taxonomy" id="1859295"/>
    <lineage>
        <taxon>Bacteria</taxon>
        <taxon>Bacillati</taxon>
        <taxon>Actinomycetota</taxon>
        <taxon>Actinomycetes</taxon>
        <taxon>Micrococcales</taxon>
        <taxon>Dermatophilaceae</taxon>
        <taxon>Mobilicoccus</taxon>
    </lineage>
</organism>
<reference evidence="4" key="1">
    <citation type="journal article" date="2019" name="Int. J. Syst. Evol. Microbiol.">
        <title>The Global Catalogue of Microorganisms (GCM) 10K type strain sequencing project: providing services to taxonomists for standard genome sequencing and annotation.</title>
        <authorList>
            <consortium name="The Broad Institute Genomics Platform"/>
            <consortium name="The Broad Institute Genome Sequencing Center for Infectious Disease"/>
            <person name="Wu L."/>
            <person name="Ma J."/>
        </authorList>
    </citation>
    <scope>NUCLEOTIDE SEQUENCE [LARGE SCALE GENOMIC DNA]</scope>
    <source>
        <strain evidence="4">NBRC 113072</strain>
    </source>
</reference>
<dbReference type="SMART" id="SM00507">
    <property type="entry name" value="HNHc"/>
    <property type="match status" value="1"/>
</dbReference>
<feature type="compositionally biased region" description="Low complexity" evidence="1">
    <location>
        <begin position="254"/>
        <end position="265"/>
    </location>
</feature>
<dbReference type="EMBL" id="BSUO01000001">
    <property type="protein sequence ID" value="GMA38537.1"/>
    <property type="molecule type" value="Genomic_DNA"/>
</dbReference>
<name>A0ABQ6IMY3_9MICO</name>
<dbReference type="InterPro" id="IPR003870">
    <property type="entry name" value="DUF222"/>
</dbReference>